<dbReference type="EMBL" id="BDEQ01000001">
    <property type="protein sequence ID" value="GAT91799.1"/>
    <property type="molecule type" value="Genomic_DNA"/>
</dbReference>
<accession>A0A5K1VIY7</accession>
<dbReference type="AlphaFoldDB" id="A0A5K1VIY7"/>
<protein>
    <submittedName>
        <fullName evidence="1">Uncharacterized protein</fullName>
    </submittedName>
</protein>
<comment type="caution">
    <text evidence="1">The sequence shown here is derived from an EMBL/GenBank/DDBJ whole genome shotgun (WGS) entry which is preliminary data.</text>
</comment>
<dbReference type="VEuPathDB" id="AmoebaDB:EHI7A_058140"/>
<dbReference type="VEuPathDB" id="AmoebaDB:EHI8A_059890"/>
<dbReference type="Proteomes" id="UP000078387">
    <property type="component" value="Unassembled WGS sequence"/>
</dbReference>
<evidence type="ECO:0000313" key="2">
    <source>
        <dbReference type="Proteomes" id="UP000078387"/>
    </source>
</evidence>
<dbReference type="VEuPathDB" id="AmoebaDB:KM1_112360"/>
<dbReference type="OMA" id="ENFYSTE"/>
<name>A0A5K1VIY7_ENTHI</name>
<gene>
    <name evidence="1" type="ORF">CL6EHI_045020</name>
</gene>
<evidence type="ECO:0000313" key="1">
    <source>
        <dbReference type="EMBL" id="GAT91799.1"/>
    </source>
</evidence>
<dbReference type="VEuPathDB" id="AmoebaDB:EHI_045020"/>
<dbReference type="VEuPathDB" id="AmoebaDB:EHI5A_027060"/>
<reference evidence="1 2" key="1">
    <citation type="submission" date="2016-05" db="EMBL/GenBank/DDBJ databases">
        <title>First whole genome sequencing of Entamoeba histolytica HM1:IMSS-clone-6.</title>
        <authorList>
            <person name="Mukherjee Avik.K."/>
            <person name="Izumyama S."/>
            <person name="Nakada-Tsukui K."/>
            <person name="Nozaki T."/>
        </authorList>
    </citation>
    <scope>NUCLEOTIDE SEQUENCE [LARGE SCALE GENOMIC DNA]</scope>
    <source>
        <strain evidence="1 2">HM1:IMSS clone 6</strain>
    </source>
</reference>
<organism evidence="1 2">
    <name type="scientific">Entamoeba histolytica</name>
    <dbReference type="NCBI Taxonomy" id="5759"/>
    <lineage>
        <taxon>Eukaryota</taxon>
        <taxon>Amoebozoa</taxon>
        <taxon>Evosea</taxon>
        <taxon>Archamoebae</taxon>
        <taxon>Mastigamoebida</taxon>
        <taxon>Entamoebidae</taxon>
        <taxon>Entamoeba</taxon>
    </lineage>
</organism>
<sequence>MPKANTTSTKLQSINRNRSVDRERLSNACVIGLFVVLGNSVTVKLPSKKSKNTLAHLSIANAFINGKDINELVQEQYSFPSVLDKNKRRDKEVAIFNAVSKEVARFHFKLAKRTTAVKTLKLKIYKEIGPFNKNGVTLFGTQVTSSLMNRNPCGRCSQRAFVELKGYDEEIVNIFHSVCNNQENVIENYISDYPELFRTYLKPEMEFDKRSDEVVRNTPTFESSCVRGVFRFSNENFYSTVTADWFSTE</sequence>
<proteinExistence type="predicted"/>